<dbReference type="AlphaFoldDB" id="A0A6J5KFZ6"/>
<protein>
    <recommendedName>
        <fullName evidence="3">DUF3564 domain-containing protein</fullName>
    </recommendedName>
</protein>
<dbReference type="Pfam" id="PF12087">
    <property type="entry name" value="DUF3564"/>
    <property type="match status" value="1"/>
</dbReference>
<dbReference type="Proteomes" id="UP000494102">
    <property type="component" value="Unassembled WGS sequence"/>
</dbReference>
<dbReference type="EMBL" id="CADILN010000015">
    <property type="protein sequence ID" value="CAB4052531.1"/>
    <property type="molecule type" value="Genomic_DNA"/>
</dbReference>
<organism evidence="1 2">
    <name type="scientific">Paraburkholderia phenoliruptrix</name>
    <dbReference type="NCBI Taxonomy" id="252970"/>
    <lineage>
        <taxon>Bacteria</taxon>
        <taxon>Pseudomonadati</taxon>
        <taxon>Pseudomonadota</taxon>
        <taxon>Betaproteobacteria</taxon>
        <taxon>Burkholderiales</taxon>
        <taxon>Burkholderiaceae</taxon>
        <taxon>Paraburkholderia</taxon>
    </lineage>
</organism>
<dbReference type="InterPro" id="IPR021947">
    <property type="entry name" value="DUF3564"/>
</dbReference>
<sequence length="131" mass="14747">MRITLHLDTFDRIDPNAYAILWLDNEAQKWSREGHAGLQLPDWGTLQVDARGTLICGQHDARPLFILEDLAMNAPNGPFEGESGEALWCYNEREIGPRVAGHWRVQCVDEETVLAEHSVFVGRPQGIKLPS</sequence>
<proteinExistence type="predicted"/>
<evidence type="ECO:0000313" key="2">
    <source>
        <dbReference type="Proteomes" id="UP000494102"/>
    </source>
</evidence>
<accession>A0A6J5KFZ6</accession>
<evidence type="ECO:0000313" key="1">
    <source>
        <dbReference type="EMBL" id="CAB4052531.1"/>
    </source>
</evidence>
<evidence type="ECO:0008006" key="3">
    <source>
        <dbReference type="Google" id="ProtNLM"/>
    </source>
</evidence>
<dbReference type="GeneID" id="27801366"/>
<name>A0A6J5KFZ6_9BURK</name>
<gene>
    <name evidence="1" type="ORF">LMG9964_06221</name>
</gene>
<dbReference type="RefSeq" id="WP_015004264.1">
    <property type="nucleotide sequence ID" value="NZ_CADILN010000015.1"/>
</dbReference>
<reference evidence="1 2" key="1">
    <citation type="submission" date="2020-04" db="EMBL/GenBank/DDBJ databases">
        <authorList>
            <person name="De Canck E."/>
        </authorList>
    </citation>
    <scope>NUCLEOTIDE SEQUENCE [LARGE SCALE GENOMIC DNA]</scope>
    <source>
        <strain evidence="1 2">LMG 9964</strain>
    </source>
</reference>